<dbReference type="InterPro" id="IPR001584">
    <property type="entry name" value="Integrase_cat-core"/>
</dbReference>
<dbReference type="InterPro" id="IPR009057">
    <property type="entry name" value="Homeodomain-like_sf"/>
</dbReference>
<dbReference type="PROSITE" id="PS50994">
    <property type="entry name" value="INTEGRASE"/>
    <property type="match status" value="1"/>
</dbReference>
<dbReference type="PANTHER" id="PTHR35004">
    <property type="entry name" value="TRANSPOSASE RV3428C-RELATED"/>
    <property type="match status" value="1"/>
</dbReference>
<dbReference type="GO" id="GO:0003676">
    <property type="term" value="F:nucleic acid binding"/>
    <property type="evidence" value="ECO:0007669"/>
    <property type="project" value="InterPro"/>
</dbReference>
<feature type="domain" description="Integrase catalytic" evidence="2">
    <location>
        <begin position="122"/>
        <end position="305"/>
    </location>
</feature>
<feature type="region of interest" description="Disordered" evidence="1">
    <location>
        <begin position="400"/>
        <end position="433"/>
    </location>
</feature>
<gene>
    <name evidence="3" type="ORF">CR347_01870</name>
</gene>
<protein>
    <submittedName>
        <fullName evidence="3">ISNCY family transposase</fullName>
    </submittedName>
</protein>
<dbReference type="InterPro" id="IPR036397">
    <property type="entry name" value="RNaseH_sf"/>
</dbReference>
<comment type="caution">
    <text evidence="3">The sequence shown here is derived from an EMBL/GenBank/DDBJ whole genome shotgun (WGS) entry which is preliminary data.</text>
</comment>
<evidence type="ECO:0000313" key="3">
    <source>
        <dbReference type="EMBL" id="ECU9520285.1"/>
    </source>
</evidence>
<organism evidence="3">
    <name type="scientific">Salmonella enterica subsp. enterica serovar Javiana</name>
    <dbReference type="NCBI Taxonomy" id="363569"/>
    <lineage>
        <taxon>Bacteria</taxon>
        <taxon>Pseudomonadati</taxon>
        <taxon>Pseudomonadota</taxon>
        <taxon>Gammaproteobacteria</taxon>
        <taxon>Enterobacterales</taxon>
        <taxon>Enterobacteriaceae</taxon>
        <taxon>Salmonella</taxon>
    </lineage>
</organism>
<proteinExistence type="predicted"/>
<dbReference type="CDD" id="cd00090">
    <property type="entry name" value="HTH_ARSR"/>
    <property type="match status" value="1"/>
</dbReference>
<accession>A0A607PAN9</accession>
<dbReference type="EMBL" id="AAKROK010000001">
    <property type="protein sequence ID" value="ECU9520285.1"/>
    <property type="molecule type" value="Genomic_DNA"/>
</dbReference>
<dbReference type="Pfam" id="PF13565">
    <property type="entry name" value="HTH_32"/>
    <property type="match status" value="1"/>
</dbReference>
<dbReference type="InterPro" id="IPR011991">
    <property type="entry name" value="ArsR-like_HTH"/>
</dbReference>
<dbReference type="AlphaFoldDB" id="A0A607PAN9"/>
<dbReference type="SUPFAM" id="SSF53098">
    <property type="entry name" value="Ribonuclease H-like"/>
    <property type="match status" value="1"/>
</dbReference>
<dbReference type="InterPro" id="IPR047797">
    <property type="entry name" value="ISNCY_transpos"/>
</dbReference>
<evidence type="ECO:0000256" key="1">
    <source>
        <dbReference type="SAM" id="MobiDB-lite"/>
    </source>
</evidence>
<dbReference type="NCBIfam" id="NF033594">
    <property type="entry name" value="transpos_ISNCY_2"/>
    <property type="match status" value="1"/>
</dbReference>
<reference evidence="3" key="1">
    <citation type="submission" date="2018-07" db="EMBL/GenBank/DDBJ databases">
        <authorList>
            <consortium name="PulseNet: The National Subtyping Network for Foodborne Disease Surveillance"/>
            <person name="Tarr C.L."/>
            <person name="Trees E."/>
            <person name="Katz L.S."/>
            <person name="Carleton-Romer H.A."/>
            <person name="Stroika S."/>
            <person name="Kucerova Z."/>
            <person name="Roache K.F."/>
            <person name="Sabol A.L."/>
            <person name="Besser J."/>
            <person name="Gerner-Smidt P."/>
        </authorList>
    </citation>
    <scope>NUCLEOTIDE SEQUENCE</scope>
    <source>
        <strain evidence="3">PNUSAS024869</strain>
    </source>
</reference>
<dbReference type="SUPFAM" id="SSF46689">
    <property type="entry name" value="Homeodomain-like"/>
    <property type="match status" value="1"/>
</dbReference>
<feature type="compositionally biased region" description="Basic residues" evidence="1">
    <location>
        <begin position="418"/>
        <end position="429"/>
    </location>
</feature>
<dbReference type="PANTHER" id="PTHR35004:SF7">
    <property type="entry name" value="INTEGRASE PROTEIN"/>
    <property type="match status" value="1"/>
</dbReference>
<dbReference type="GO" id="GO:0015074">
    <property type="term" value="P:DNA integration"/>
    <property type="evidence" value="ECO:0007669"/>
    <property type="project" value="InterPro"/>
</dbReference>
<name>A0A607PAN9_SALET</name>
<dbReference type="Gene3D" id="3.30.420.10">
    <property type="entry name" value="Ribonuclease H-like superfamily/Ribonuclease H"/>
    <property type="match status" value="1"/>
</dbReference>
<sequence length="460" mass="52969">MNDSARIKILQSVLARDLTPGQAAEILNVTPRHLSRLLKRYRESGPLGMNNRSRGKPSNSRLPVSLSTSILKIILEKYKDFGPTLVREKLDEIHGITVGKETIRRLMIAAGLWVPRKMRAPKIQQPRYRRACIGELIQIDGCDHEWFEDRASRCTLLVYVDDATSKLMHLRFVHCETTFTYFEATRGYLEKHGKPLALYSDRASVFRINNKNATGGDGHTQFGRAMHELNIQSICANSSQAKGRVERTHLTLQDRLVKELRLKNISSMDAANLFVEEFMDDYNRRFAIPPRESFDVHRQIEDVDDLDNIFTLQELRKVSKSLTVQYDKVIYLIEDSELSRRTIGEYVEIWHYPDDHKDIKFHGVSLPYSTYDRLSVIDQGAIVDNKRLGRALEMAQLVQAKRDNNRSQSVPSLDGATRRRTRPTMKKSQRSLDQDDVLDALIQLQSQSEEIFGKKVKKNE</sequence>
<evidence type="ECO:0000259" key="2">
    <source>
        <dbReference type="PROSITE" id="PS50994"/>
    </source>
</evidence>
<dbReference type="GO" id="GO:0006355">
    <property type="term" value="P:regulation of DNA-templated transcription"/>
    <property type="evidence" value="ECO:0007669"/>
    <property type="project" value="UniProtKB-ARBA"/>
</dbReference>
<dbReference type="InterPro" id="IPR012337">
    <property type="entry name" value="RNaseH-like_sf"/>
</dbReference>